<sequence length="339" mass="37433">LKAFYERNFGLFLVFLAQTCGSIMNVAARLLTTGYEEKFHALQIIFIRMFCTTIIGCLYMSYHKTPDFPLGKQGIRHLLVLRGSAGFVGLFGLYYSLSWLNISDATVITFIIPTLTAFISFLWLREPFTPREALAGLIAFTGVLFVARPPWLFPSTPIDPITGRPEPETGKLSMFTADIPHGIAPVPHVSPTQRTLATLIAILGTFGASTAYSTIRVIGTRAHSLISVNYFAFIATLFSFLTILIHPDLHFVFPTHYSQWALIAIIGLTGFLLQFLLTEGLQREKAGRATNLTYLQLVFALVVERVVWGTTPPLESFVGAGLIIGAAVWVTVQKQAGIK</sequence>
<name>A0A6A6V068_9PLEO</name>
<keyword evidence="3 5" id="KW-1133">Transmembrane helix</keyword>
<feature type="transmembrane region" description="Helical" evidence="5">
    <location>
        <begin position="289"/>
        <end position="308"/>
    </location>
</feature>
<keyword evidence="8" id="KW-1185">Reference proteome</keyword>
<keyword evidence="2 5" id="KW-0812">Transmembrane</keyword>
<dbReference type="PANTHER" id="PTHR22911">
    <property type="entry name" value="ACYL-MALONYL CONDENSING ENZYME-RELATED"/>
    <property type="match status" value="1"/>
</dbReference>
<keyword evidence="4 5" id="KW-0472">Membrane</keyword>
<evidence type="ECO:0000256" key="3">
    <source>
        <dbReference type="ARBA" id="ARBA00022989"/>
    </source>
</evidence>
<dbReference type="Proteomes" id="UP000799440">
    <property type="component" value="Unassembled WGS sequence"/>
</dbReference>
<feature type="non-terminal residue" evidence="7">
    <location>
        <position position="1"/>
    </location>
</feature>
<feature type="transmembrane region" description="Helical" evidence="5">
    <location>
        <begin position="257"/>
        <end position="277"/>
    </location>
</feature>
<gene>
    <name evidence="7" type="ORF">M011DRAFT_392196</name>
</gene>
<comment type="subcellular location">
    <subcellularLocation>
        <location evidence="1">Membrane</location>
        <topology evidence="1">Multi-pass membrane protein</topology>
    </subcellularLocation>
</comment>
<accession>A0A6A6V068</accession>
<evidence type="ECO:0000313" key="7">
    <source>
        <dbReference type="EMBL" id="KAF2743050.1"/>
    </source>
</evidence>
<feature type="transmembrane region" description="Helical" evidence="5">
    <location>
        <begin position="40"/>
        <end position="62"/>
    </location>
</feature>
<reference evidence="7" key="1">
    <citation type="journal article" date="2020" name="Stud. Mycol.">
        <title>101 Dothideomycetes genomes: a test case for predicting lifestyles and emergence of pathogens.</title>
        <authorList>
            <person name="Haridas S."/>
            <person name="Albert R."/>
            <person name="Binder M."/>
            <person name="Bloem J."/>
            <person name="Labutti K."/>
            <person name="Salamov A."/>
            <person name="Andreopoulos B."/>
            <person name="Baker S."/>
            <person name="Barry K."/>
            <person name="Bills G."/>
            <person name="Bluhm B."/>
            <person name="Cannon C."/>
            <person name="Castanera R."/>
            <person name="Culley D."/>
            <person name="Daum C."/>
            <person name="Ezra D."/>
            <person name="Gonzalez J."/>
            <person name="Henrissat B."/>
            <person name="Kuo A."/>
            <person name="Liang C."/>
            <person name="Lipzen A."/>
            <person name="Lutzoni F."/>
            <person name="Magnuson J."/>
            <person name="Mondo S."/>
            <person name="Nolan M."/>
            <person name="Ohm R."/>
            <person name="Pangilinan J."/>
            <person name="Park H.-J."/>
            <person name="Ramirez L."/>
            <person name="Alfaro M."/>
            <person name="Sun H."/>
            <person name="Tritt A."/>
            <person name="Yoshinaga Y."/>
            <person name="Zwiers L.-H."/>
            <person name="Turgeon B."/>
            <person name="Goodwin S."/>
            <person name="Spatafora J."/>
            <person name="Crous P."/>
            <person name="Grigoriev I."/>
        </authorList>
    </citation>
    <scope>NUCLEOTIDE SEQUENCE</scope>
    <source>
        <strain evidence="7">CBS 119925</strain>
    </source>
</reference>
<evidence type="ECO:0000259" key="6">
    <source>
        <dbReference type="Pfam" id="PF00892"/>
    </source>
</evidence>
<dbReference type="PANTHER" id="PTHR22911:SF6">
    <property type="entry name" value="SOLUTE CARRIER FAMILY 35 MEMBER G1"/>
    <property type="match status" value="1"/>
</dbReference>
<feature type="transmembrane region" description="Helical" evidence="5">
    <location>
        <begin position="314"/>
        <end position="332"/>
    </location>
</feature>
<feature type="non-terminal residue" evidence="7">
    <location>
        <position position="339"/>
    </location>
</feature>
<feature type="transmembrane region" description="Helical" evidence="5">
    <location>
        <begin position="9"/>
        <end position="28"/>
    </location>
</feature>
<feature type="transmembrane region" description="Helical" evidence="5">
    <location>
        <begin position="74"/>
        <end position="95"/>
    </location>
</feature>
<feature type="transmembrane region" description="Helical" evidence="5">
    <location>
        <begin position="227"/>
        <end position="245"/>
    </location>
</feature>
<dbReference type="InterPro" id="IPR000620">
    <property type="entry name" value="EamA_dom"/>
</dbReference>
<dbReference type="EMBL" id="MU006601">
    <property type="protein sequence ID" value="KAF2743050.1"/>
    <property type="molecule type" value="Genomic_DNA"/>
</dbReference>
<feature type="transmembrane region" description="Helical" evidence="5">
    <location>
        <begin position="196"/>
        <end position="215"/>
    </location>
</feature>
<dbReference type="OrthoDB" id="306876at2759"/>
<evidence type="ECO:0000256" key="5">
    <source>
        <dbReference type="SAM" id="Phobius"/>
    </source>
</evidence>
<dbReference type="AlphaFoldDB" id="A0A6A6V068"/>
<protein>
    <submittedName>
        <fullName evidence="7">DUF6-domain-containing protein</fullName>
    </submittedName>
</protein>
<dbReference type="InterPro" id="IPR037185">
    <property type="entry name" value="EmrE-like"/>
</dbReference>
<feature type="transmembrane region" description="Helical" evidence="5">
    <location>
        <begin position="107"/>
        <end position="124"/>
    </location>
</feature>
<dbReference type="SUPFAM" id="SSF103481">
    <property type="entry name" value="Multidrug resistance efflux transporter EmrE"/>
    <property type="match status" value="2"/>
</dbReference>
<evidence type="ECO:0000256" key="2">
    <source>
        <dbReference type="ARBA" id="ARBA00022692"/>
    </source>
</evidence>
<feature type="domain" description="EamA" evidence="6">
    <location>
        <begin position="9"/>
        <end position="147"/>
    </location>
</feature>
<feature type="domain" description="EamA" evidence="6">
    <location>
        <begin position="200"/>
        <end position="331"/>
    </location>
</feature>
<evidence type="ECO:0000256" key="1">
    <source>
        <dbReference type="ARBA" id="ARBA00004141"/>
    </source>
</evidence>
<evidence type="ECO:0000256" key="4">
    <source>
        <dbReference type="ARBA" id="ARBA00023136"/>
    </source>
</evidence>
<evidence type="ECO:0000313" key="8">
    <source>
        <dbReference type="Proteomes" id="UP000799440"/>
    </source>
</evidence>
<proteinExistence type="predicted"/>
<dbReference type="Pfam" id="PF00892">
    <property type="entry name" value="EamA"/>
    <property type="match status" value="2"/>
</dbReference>
<organism evidence="7 8">
    <name type="scientific">Sporormia fimetaria CBS 119925</name>
    <dbReference type="NCBI Taxonomy" id="1340428"/>
    <lineage>
        <taxon>Eukaryota</taxon>
        <taxon>Fungi</taxon>
        <taxon>Dikarya</taxon>
        <taxon>Ascomycota</taxon>
        <taxon>Pezizomycotina</taxon>
        <taxon>Dothideomycetes</taxon>
        <taxon>Pleosporomycetidae</taxon>
        <taxon>Pleosporales</taxon>
        <taxon>Sporormiaceae</taxon>
        <taxon>Sporormia</taxon>
    </lineage>
</organism>
<feature type="transmembrane region" description="Helical" evidence="5">
    <location>
        <begin position="133"/>
        <end position="151"/>
    </location>
</feature>
<dbReference type="GO" id="GO:0016020">
    <property type="term" value="C:membrane"/>
    <property type="evidence" value="ECO:0007669"/>
    <property type="project" value="UniProtKB-SubCell"/>
</dbReference>